<dbReference type="EMBL" id="JACXYZ010000001">
    <property type="protein sequence ID" value="MBD3924212.1"/>
    <property type="molecule type" value="Genomic_DNA"/>
</dbReference>
<reference evidence="6 7" key="1">
    <citation type="submission" date="2020-09" db="EMBL/GenBank/DDBJ databases">
        <title>novel species in genus Nocardioides.</title>
        <authorList>
            <person name="Zhang G."/>
        </authorList>
    </citation>
    <scope>NUCLEOTIDE SEQUENCE [LARGE SCALE GENOMIC DNA]</scope>
    <source>
        <strain evidence="6 7">KCTC 39551</strain>
    </source>
</reference>
<comment type="similarity">
    <text evidence="1">Belongs to the LysR transcriptional regulatory family.</text>
</comment>
<dbReference type="Gene3D" id="1.10.10.10">
    <property type="entry name" value="Winged helix-like DNA-binding domain superfamily/Winged helix DNA-binding domain"/>
    <property type="match status" value="1"/>
</dbReference>
<evidence type="ECO:0000256" key="1">
    <source>
        <dbReference type="ARBA" id="ARBA00009437"/>
    </source>
</evidence>
<dbReference type="InterPro" id="IPR036390">
    <property type="entry name" value="WH_DNA-bd_sf"/>
</dbReference>
<dbReference type="Pfam" id="PF00126">
    <property type="entry name" value="HTH_1"/>
    <property type="match status" value="1"/>
</dbReference>
<accession>A0ABR8N7U2</accession>
<dbReference type="Gene3D" id="3.40.190.10">
    <property type="entry name" value="Periplasmic binding protein-like II"/>
    <property type="match status" value="3"/>
</dbReference>
<evidence type="ECO:0000259" key="5">
    <source>
        <dbReference type="PROSITE" id="PS50931"/>
    </source>
</evidence>
<proteinExistence type="inferred from homology"/>
<evidence type="ECO:0000256" key="2">
    <source>
        <dbReference type="ARBA" id="ARBA00023015"/>
    </source>
</evidence>
<dbReference type="RefSeq" id="WP_191194000.1">
    <property type="nucleotide sequence ID" value="NZ_JACXYZ010000001.1"/>
</dbReference>
<dbReference type="InterPro" id="IPR036388">
    <property type="entry name" value="WH-like_DNA-bd_sf"/>
</dbReference>
<dbReference type="Proteomes" id="UP000618818">
    <property type="component" value="Unassembled WGS sequence"/>
</dbReference>
<feature type="domain" description="HTH lysR-type" evidence="5">
    <location>
        <begin position="1"/>
        <end position="58"/>
    </location>
</feature>
<name>A0ABR8N7U2_9ACTN</name>
<comment type="caution">
    <text evidence="6">The sequence shown here is derived from an EMBL/GenBank/DDBJ whole genome shotgun (WGS) entry which is preliminary data.</text>
</comment>
<dbReference type="Pfam" id="PF03466">
    <property type="entry name" value="LysR_substrate"/>
    <property type="match status" value="2"/>
</dbReference>
<keyword evidence="4" id="KW-0804">Transcription</keyword>
<dbReference type="PANTHER" id="PTHR30346">
    <property type="entry name" value="TRANSCRIPTIONAL DUAL REGULATOR HCAR-RELATED"/>
    <property type="match status" value="1"/>
</dbReference>
<evidence type="ECO:0000256" key="4">
    <source>
        <dbReference type="ARBA" id="ARBA00023163"/>
    </source>
</evidence>
<sequence length="325" mass="35600">MEIRHLDAFEAVARHRHFTRAAEELHITQPALSVHIKQLERELGVTLMSRTTRRVSLTEAGQHLWDHVGVIRRELGSLREHMSLFADGRTGRVRVGCVGTATYDILPLLARRMRAELPDVDLEVKGELLTSELLTGLVAREFDLVLVRQTMDVHGRTEPSPDRASRDTDERLDTFLDAPLDPRLDIVVEHLRTERLIAAVATSHPLASRRHVSLAELALDPFVSHPADGLSAYQPIMLAACARAGFVPQIALTAPGTAALMLFVAAGIGVSLVPAPVTSLKLDGVAYLDLDEDETVDLVLASRRGERSAAVLRTRGLVVDLVSTA</sequence>
<dbReference type="PANTHER" id="PTHR30346:SF28">
    <property type="entry name" value="HTH-TYPE TRANSCRIPTIONAL REGULATOR CYNR"/>
    <property type="match status" value="1"/>
</dbReference>
<dbReference type="SUPFAM" id="SSF53850">
    <property type="entry name" value="Periplasmic binding protein-like II"/>
    <property type="match status" value="1"/>
</dbReference>
<organism evidence="6 7">
    <name type="scientific">Nocardioides cavernae</name>
    <dbReference type="NCBI Taxonomy" id="1921566"/>
    <lineage>
        <taxon>Bacteria</taxon>
        <taxon>Bacillati</taxon>
        <taxon>Actinomycetota</taxon>
        <taxon>Actinomycetes</taxon>
        <taxon>Propionibacteriales</taxon>
        <taxon>Nocardioidaceae</taxon>
        <taxon>Nocardioides</taxon>
    </lineage>
</organism>
<dbReference type="SUPFAM" id="SSF46785">
    <property type="entry name" value="Winged helix' DNA-binding domain"/>
    <property type="match status" value="1"/>
</dbReference>
<dbReference type="PROSITE" id="PS50931">
    <property type="entry name" value="HTH_LYSR"/>
    <property type="match status" value="1"/>
</dbReference>
<dbReference type="InterPro" id="IPR000847">
    <property type="entry name" value="LysR_HTH_N"/>
</dbReference>
<keyword evidence="3" id="KW-0238">DNA-binding</keyword>
<dbReference type="PRINTS" id="PR00039">
    <property type="entry name" value="HTHLYSR"/>
</dbReference>
<evidence type="ECO:0000256" key="3">
    <source>
        <dbReference type="ARBA" id="ARBA00023125"/>
    </source>
</evidence>
<dbReference type="CDD" id="cd08414">
    <property type="entry name" value="PBP2_LTTR_aromatics_like"/>
    <property type="match status" value="1"/>
</dbReference>
<keyword evidence="7" id="KW-1185">Reference proteome</keyword>
<protein>
    <submittedName>
        <fullName evidence="6">LysR family transcriptional regulator</fullName>
    </submittedName>
</protein>
<evidence type="ECO:0000313" key="6">
    <source>
        <dbReference type="EMBL" id="MBD3924212.1"/>
    </source>
</evidence>
<gene>
    <name evidence="6" type="ORF">IEZ26_06235</name>
</gene>
<evidence type="ECO:0000313" key="7">
    <source>
        <dbReference type="Proteomes" id="UP000618818"/>
    </source>
</evidence>
<keyword evidence="2" id="KW-0805">Transcription regulation</keyword>
<dbReference type="InterPro" id="IPR005119">
    <property type="entry name" value="LysR_subst-bd"/>
</dbReference>